<comment type="caution">
    <text evidence="2">The sequence shown here is derived from an EMBL/GenBank/DDBJ whole genome shotgun (WGS) entry which is preliminary data.</text>
</comment>
<protein>
    <submittedName>
        <fullName evidence="2">46387_t:CDS:1</fullName>
    </submittedName>
</protein>
<dbReference type="EMBL" id="CAJVQB010023121">
    <property type="protein sequence ID" value="CAG8801146.1"/>
    <property type="molecule type" value="Genomic_DNA"/>
</dbReference>
<organism evidence="2 3">
    <name type="scientific">Gigaspora margarita</name>
    <dbReference type="NCBI Taxonomy" id="4874"/>
    <lineage>
        <taxon>Eukaryota</taxon>
        <taxon>Fungi</taxon>
        <taxon>Fungi incertae sedis</taxon>
        <taxon>Mucoromycota</taxon>
        <taxon>Glomeromycotina</taxon>
        <taxon>Glomeromycetes</taxon>
        <taxon>Diversisporales</taxon>
        <taxon>Gigasporaceae</taxon>
        <taxon>Gigaspora</taxon>
    </lineage>
</organism>
<feature type="non-terminal residue" evidence="2">
    <location>
        <position position="120"/>
    </location>
</feature>
<accession>A0ABN7VV76</accession>
<reference evidence="2 3" key="1">
    <citation type="submission" date="2021-06" db="EMBL/GenBank/DDBJ databases">
        <authorList>
            <person name="Kallberg Y."/>
            <person name="Tangrot J."/>
            <person name="Rosling A."/>
        </authorList>
    </citation>
    <scope>NUCLEOTIDE SEQUENCE [LARGE SCALE GENOMIC DNA]</scope>
    <source>
        <strain evidence="2 3">120-4 pot B 10/14</strain>
    </source>
</reference>
<feature type="compositionally biased region" description="Polar residues" evidence="1">
    <location>
        <begin position="91"/>
        <end position="104"/>
    </location>
</feature>
<evidence type="ECO:0000256" key="1">
    <source>
        <dbReference type="SAM" id="MobiDB-lite"/>
    </source>
</evidence>
<proteinExistence type="predicted"/>
<sequence length="120" mass="13564">MVANRSDCQVVKHKSGRRHNPEIENALKNQQQLPFKKDGKDQIKDKSQNPEQQAENQDKEIKASQKIGDSEKQIELQKKEERLSKLEKIRSNTTQKPKSDNNFPTGLVIGGGMLALVGLM</sequence>
<feature type="compositionally biased region" description="Basic and acidic residues" evidence="1">
    <location>
        <begin position="56"/>
        <end position="90"/>
    </location>
</feature>
<feature type="compositionally biased region" description="Basic and acidic residues" evidence="1">
    <location>
        <begin position="35"/>
        <end position="48"/>
    </location>
</feature>
<gene>
    <name evidence="2" type="ORF">GMARGA_LOCUS23131</name>
</gene>
<dbReference type="Proteomes" id="UP000789901">
    <property type="component" value="Unassembled WGS sequence"/>
</dbReference>
<evidence type="ECO:0000313" key="3">
    <source>
        <dbReference type="Proteomes" id="UP000789901"/>
    </source>
</evidence>
<keyword evidence="3" id="KW-1185">Reference proteome</keyword>
<feature type="region of interest" description="Disordered" evidence="1">
    <location>
        <begin position="1"/>
        <end position="105"/>
    </location>
</feature>
<evidence type="ECO:0000313" key="2">
    <source>
        <dbReference type="EMBL" id="CAG8801146.1"/>
    </source>
</evidence>
<name>A0ABN7VV76_GIGMA</name>